<feature type="transmembrane region" description="Helical" evidence="5">
    <location>
        <begin position="234"/>
        <end position="257"/>
    </location>
</feature>
<dbReference type="Pfam" id="PF02361">
    <property type="entry name" value="CbiQ"/>
    <property type="match status" value="1"/>
</dbReference>
<dbReference type="InterPro" id="IPR003339">
    <property type="entry name" value="ABC/ECF_trnsptr_transmembrane"/>
</dbReference>
<evidence type="ECO:0000256" key="1">
    <source>
        <dbReference type="ARBA" id="ARBA00004141"/>
    </source>
</evidence>
<evidence type="ECO:0000256" key="2">
    <source>
        <dbReference type="ARBA" id="ARBA00022692"/>
    </source>
</evidence>
<evidence type="ECO:0000313" key="6">
    <source>
        <dbReference type="EMBL" id="SDB92068.1"/>
    </source>
</evidence>
<dbReference type="PANTHER" id="PTHR33514">
    <property type="entry name" value="PROTEIN ABCI12, CHLOROPLASTIC"/>
    <property type="match status" value="1"/>
</dbReference>
<evidence type="ECO:0000256" key="5">
    <source>
        <dbReference type="SAM" id="Phobius"/>
    </source>
</evidence>
<evidence type="ECO:0000256" key="4">
    <source>
        <dbReference type="ARBA" id="ARBA00023136"/>
    </source>
</evidence>
<feature type="transmembrane region" description="Helical" evidence="5">
    <location>
        <begin position="59"/>
        <end position="82"/>
    </location>
</feature>
<comment type="subcellular location">
    <subcellularLocation>
        <location evidence="1">Membrane</location>
        <topology evidence="1">Multi-pass membrane protein</topology>
    </subcellularLocation>
</comment>
<dbReference type="RefSeq" id="WP_090775042.1">
    <property type="nucleotide sequence ID" value="NZ_FMYM01000003.1"/>
</dbReference>
<gene>
    <name evidence="6" type="ORF">SAMN05421737_103193</name>
</gene>
<dbReference type="OrthoDB" id="92887at2"/>
<keyword evidence="4 5" id="KW-0472">Membrane</keyword>
<dbReference type="AlphaFoldDB" id="A0A1G6HDA2"/>
<dbReference type="Proteomes" id="UP000242662">
    <property type="component" value="Unassembled WGS sequence"/>
</dbReference>
<proteinExistence type="predicted"/>
<evidence type="ECO:0000256" key="3">
    <source>
        <dbReference type="ARBA" id="ARBA00022989"/>
    </source>
</evidence>
<keyword evidence="2 5" id="KW-0812">Transmembrane</keyword>
<protein>
    <submittedName>
        <fullName evidence="6">Energy-coupling factor transport system permease protein</fullName>
    </submittedName>
</protein>
<sequence>MTEYKWEETWLSRINPSLKLIVTMVLLVGVIFVHNPNVLILVVVIALFTLFTFSGHPRLFVLLYCLPFILVFVSASTAMVFFGKGETTWFHMGIVHITEESFYRGIHLGLRALTFATFGLLFALTTKPVYLFYSLMQQLRLPPHFAYGFMASIRMIPMMVTEFQTLRYAYQIRGIAARRGVGGMYDMLRFYSVPLLAQAIRRAQRLSVAMTAKQFFLKQKRTYFYKLHFQREDIIFVGGCILAVVSAIYFSTVEWWIPVHDVRYVGV</sequence>
<accession>A0A1G6HDA2</accession>
<dbReference type="PANTHER" id="PTHR33514:SF1">
    <property type="entry name" value="ABC TRANSPORTER PERMEASE"/>
    <property type="match status" value="1"/>
</dbReference>
<keyword evidence="7" id="KW-1185">Reference proteome</keyword>
<dbReference type="EMBL" id="FMYM01000003">
    <property type="protein sequence ID" value="SDB92068.1"/>
    <property type="molecule type" value="Genomic_DNA"/>
</dbReference>
<feature type="transmembrane region" description="Helical" evidence="5">
    <location>
        <begin position="20"/>
        <end position="53"/>
    </location>
</feature>
<dbReference type="STRING" id="1464122.SAMN05421737_103193"/>
<keyword evidence="3 5" id="KW-1133">Transmembrane helix</keyword>
<feature type="transmembrane region" description="Helical" evidence="5">
    <location>
        <begin position="112"/>
        <end position="133"/>
    </location>
</feature>
<organism evidence="6 7">
    <name type="scientific">Shouchella lonarensis</name>
    <dbReference type="NCBI Taxonomy" id="1464122"/>
    <lineage>
        <taxon>Bacteria</taxon>
        <taxon>Bacillati</taxon>
        <taxon>Bacillota</taxon>
        <taxon>Bacilli</taxon>
        <taxon>Bacillales</taxon>
        <taxon>Bacillaceae</taxon>
        <taxon>Shouchella</taxon>
    </lineage>
</organism>
<reference evidence="7" key="1">
    <citation type="submission" date="2016-09" db="EMBL/GenBank/DDBJ databases">
        <authorList>
            <person name="Varghese N."/>
            <person name="Submissions S."/>
        </authorList>
    </citation>
    <scope>NUCLEOTIDE SEQUENCE [LARGE SCALE GENOMIC DNA]</scope>
    <source>
        <strain evidence="7">25nlg</strain>
    </source>
</reference>
<dbReference type="CDD" id="cd16914">
    <property type="entry name" value="EcfT"/>
    <property type="match status" value="1"/>
</dbReference>
<evidence type="ECO:0000313" key="7">
    <source>
        <dbReference type="Proteomes" id="UP000242662"/>
    </source>
</evidence>
<name>A0A1G6HDA2_9BACI</name>
<dbReference type="GO" id="GO:0005886">
    <property type="term" value="C:plasma membrane"/>
    <property type="evidence" value="ECO:0007669"/>
    <property type="project" value="TreeGrafter"/>
</dbReference>